<dbReference type="EMBL" id="CAJNIZ010043901">
    <property type="protein sequence ID" value="CAE7672207.1"/>
    <property type="molecule type" value="Genomic_DNA"/>
</dbReference>
<accession>A0A812W5X4</accession>
<dbReference type="SUPFAM" id="SSF81324">
    <property type="entry name" value="Voltage-gated potassium channels"/>
    <property type="match status" value="1"/>
</dbReference>
<evidence type="ECO:0000313" key="8">
    <source>
        <dbReference type="Proteomes" id="UP000649617"/>
    </source>
</evidence>
<dbReference type="InterPro" id="IPR014710">
    <property type="entry name" value="RmlC-like_jellyroll"/>
</dbReference>
<sequence length="824" mass="93119">IAEDRRRKPFDEQLDNLLTHFKEQLVRAHERDIGWLVGSGSSAGSKKMTRDELSPSMLTNSFPLSDGPWTRNALPEHGTLQPEPPRCSAEIAVDREGSIGSYLSSRASRRSRFRAVAALGEIGSDEVLPPAGRLGMLRASSTTSAVSQCSITTLSEATANTAVLNWADITTRLLMDNDVPMFNLHPRWNNTASSTLTPRELREYDGDNMRASRSLASASIDYEPGPAREGACSMHPHSNARLAWTLLTFLAWTFEFITVPLELSSEISIYNRPLLAWCLMFIWTLDIVLSFRTGVYVEGRLHMDSQTIACEYAKSWLLLDLSVVIVEYVAVITQDISPSTVSLLRSFRFFRLVKMLRFKKLHSMLNEILFERAKVLAVNISMFKTCLAYLAGLHILACIWLFLRTSTSQGRDLFAQYGVAIGELADTTHAYLIAIHWALDFLLWCEIDVLESQTDQVIAALARLIGFVGTSIFLARIAFLVQQYVDSNLNNLQDVCNHFLETHAISTDLSVRMKKFVISCYQQSWLESKLQEELNLFAKMPKNLQTDLYEESRGPFLSKSSFMAAFQERFRPCFRHICTEGLTEVVAQRQDVIFTSGYHGSSMICLVSGMYSYKLARKHTLLGHLGQLLAPRTLRARQITVAPARSICEIALWTNWIHTGTLQVVQSGYYYTVPADVLSNIIAAYPEANRTATAHGRLVVIQLHHVRNDCTDLTPLEIDFNSLRKVTVKFMTEGHMVFLSHFKKEAGTEAALMQDALMNKIQMDPHHPAHYLEHPVFLDSENLEDLTKLRDHIQKSRNMVILLTPGIFERPWCLVEMVSVPWLV</sequence>
<dbReference type="GO" id="GO:0098855">
    <property type="term" value="C:HCN channel complex"/>
    <property type="evidence" value="ECO:0007669"/>
    <property type="project" value="TreeGrafter"/>
</dbReference>
<evidence type="ECO:0000256" key="5">
    <source>
        <dbReference type="SAM" id="Phobius"/>
    </source>
</evidence>
<feature type="non-terminal residue" evidence="7">
    <location>
        <position position="1"/>
    </location>
</feature>
<keyword evidence="3 5" id="KW-1133">Transmembrane helix</keyword>
<evidence type="ECO:0000256" key="1">
    <source>
        <dbReference type="ARBA" id="ARBA00004141"/>
    </source>
</evidence>
<dbReference type="Gene3D" id="1.10.287.70">
    <property type="match status" value="1"/>
</dbReference>
<evidence type="ECO:0000313" key="7">
    <source>
        <dbReference type="EMBL" id="CAE7672207.1"/>
    </source>
</evidence>
<dbReference type="GO" id="GO:0005249">
    <property type="term" value="F:voltage-gated potassium channel activity"/>
    <property type="evidence" value="ECO:0007669"/>
    <property type="project" value="TreeGrafter"/>
</dbReference>
<reference evidence="7" key="1">
    <citation type="submission" date="2021-02" db="EMBL/GenBank/DDBJ databases">
        <authorList>
            <person name="Dougan E. K."/>
            <person name="Rhodes N."/>
            <person name="Thang M."/>
            <person name="Chan C."/>
        </authorList>
    </citation>
    <scope>NUCLEOTIDE SEQUENCE</scope>
</reference>
<dbReference type="GO" id="GO:0035725">
    <property type="term" value="P:sodium ion transmembrane transport"/>
    <property type="evidence" value="ECO:0007669"/>
    <property type="project" value="TreeGrafter"/>
</dbReference>
<dbReference type="InterPro" id="IPR018490">
    <property type="entry name" value="cNMP-bd_dom_sf"/>
</dbReference>
<keyword evidence="4 5" id="KW-0472">Membrane</keyword>
<dbReference type="PANTHER" id="PTHR45689:SF5">
    <property type="entry name" value="I[[H]] CHANNEL, ISOFORM E"/>
    <property type="match status" value="1"/>
</dbReference>
<feature type="transmembrane region" description="Helical" evidence="5">
    <location>
        <begin position="375"/>
        <end position="403"/>
    </location>
</feature>
<feature type="transmembrane region" description="Helical" evidence="5">
    <location>
        <begin position="242"/>
        <end position="261"/>
    </location>
</feature>
<feature type="domain" description="Ion transport" evidence="6">
    <location>
        <begin position="243"/>
        <end position="401"/>
    </location>
</feature>
<dbReference type="Gene3D" id="3.40.50.10140">
    <property type="entry name" value="Toll/interleukin-1 receptor homology (TIR) domain"/>
    <property type="match status" value="1"/>
</dbReference>
<evidence type="ECO:0000256" key="4">
    <source>
        <dbReference type="ARBA" id="ARBA00023136"/>
    </source>
</evidence>
<dbReference type="AlphaFoldDB" id="A0A812W5X4"/>
<dbReference type="InterPro" id="IPR035897">
    <property type="entry name" value="Toll_tir_struct_dom_sf"/>
</dbReference>
<evidence type="ECO:0000259" key="6">
    <source>
        <dbReference type="Pfam" id="PF00520"/>
    </source>
</evidence>
<dbReference type="Proteomes" id="UP000649617">
    <property type="component" value="Unassembled WGS sequence"/>
</dbReference>
<dbReference type="InterPro" id="IPR051413">
    <property type="entry name" value="K/Na_HCN_channel"/>
</dbReference>
<dbReference type="PANTHER" id="PTHR45689">
    <property type="entry name" value="I[[H]] CHANNEL, ISOFORM E"/>
    <property type="match status" value="1"/>
</dbReference>
<evidence type="ECO:0000256" key="3">
    <source>
        <dbReference type="ARBA" id="ARBA00022989"/>
    </source>
</evidence>
<keyword evidence="8" id="KW-1185">Reference proteome</keyword>
<comment type="subcellular location">
    <subcellularLocation>
        <location evidence="1">Membrane</location>
        <topology evidence="1">Multi-pass membrane protein</topology>
    </subcellularLocation>
</comment>
<dbReference type="Pfam" id="PF00520">
    <property type="entry name" value="Ion_trans"/>
    <property type="match status" value="1"/>
</dbReference>
<proteinExistence type="predicted"/>
<organism evidence="7 8">
    <name type="scientific">Symbiodinium pilosum</name>
    <name type="common">Dinoflagellate</name>
    <dbReference type="NCBI Taxonomy" id="2952"/>
    <lineage>
        <taxon>Eukaryota</taxon>
        <taxon>Sar</taxon>
        <taxon>Alveolata</taxon>
        <taxon>Dinophyceae</taxon>
        <taxon>Suessiales</taxon>
        <taxon>Symbiodiniaceae</taxon>
        <taxon>Symbiodinium</taxon>
    </lineage>
</organism>
<dbReference type="OrthoDB" id="185373at2759"/>
<dbReference type="Gene3D" id="2.60.120.10">
    <property type="entry name" value="Jelly Rolls"/>
    <property type="match status" value="1"/>
</dbReference>
<dbReference type="InterPro" id="IPR005821">
    <property type="entry name" value="Ion_trans_dom"/>
</dbReference>
<name>A0A812W5X4_SYMPI</name>
<keyword evidence="2 5" id="KW-0812">Transmembrane</keyword>
<protein>
    <submittedName>
        <fullName evidence="7">Hcn4 protein</fullName>
    </submittedName>
</protein>
<feature type="transmembrane region" description="Helical" evidence="5">
    <location>
        <begin position="273"/>
        <end position="291"/>
    </location>
</feature>
<dbReference type="GO" id="GO:0003254">
    <property type="term" value="P:regulation of membrane depolarization"/>
    <property type="evidence" value="ECO:0007669"/>
    <property type="project" value="TreeGrafter"/>
</dbReference>
<dbReference type="SUPFAM" id="SSF52200">
    <property type="entry name" value="Toll/Interleukin receptor TIR domain"/>
    <property type="match status" value="1"/>
</dbReference>
<dbReference type="SUPFAM" id="SSF51206">
    <property type="entry name" value="cAMP-binding domain-like"/>
    <property type="match status" value="1"/>
</dbReference>
<gene>
    <name evidence="7" type="primary">Hcn4</name>
    <name evidence="7" type="ORF">SPIL2461_LOCUS18560</name>
</gene>
<evidence type="ECO:0000256" key="2">
    <source>
        <dbReference type="ARBA" id="ARBA00022692"/>
    </source>
</evidence>
<comment type="caution">
    <text evidence="7">The sequence shown here is derived from an EMBL/GenBank/DDBJ whole genome shotgun (WGS) entry which is preliminary data.</text>
</comment>